<dbReference type="SUPFAM" id="SSF53474">
    <property type="entry name" value="alpha/beta-Hydrolases"/>
    <property type="match status" value="1"/>
</dbReference>
<organism evidence="3 4">
    <name type="scientific">Kitasatospora indigofera</name>
    <dbReference type="NCBI Taxonomy" id="67307"/>
    <lineage>
        <taxon>Bacteria</taxon>
        <taxon>Bacillati</taxon>
        <taxon>Actinomycetota</taxon>
        <taxon>Actinomycetes</taxon>
        <taxon>Kitasatosporales</taxon>
        <taxon>Streptomycetaceae</taxon>
        <taxon>Kitasatospora</taxon>
    </lineage>
</organism>
<evidence type="ECO:0000313" key="4">
    <source>
        <dbReference type="Proteomes" id="UP000617734"/>
    </source>
</evidence>
<comment type="similarity">
    <text evidence="1">Belongs to the thioesterase family.</text>
</comment>
<dbReference type="GeneID" id="95352308"/>
<dbReference type="InterPro" id="IPR001031">
    <property type="entry name" value="Thioesterase"/>
</dbReference>
<dbReference type="PANTHER" id="PTHR11487:SF0">
    <property type="entry name" value="S-ACYL FATTY ACID SYNTHASE THIOESTERASE, MEDIUM CHAIN"/>
    <property type="match status" value="1"/>
</dbReference>
<dbReference type="AlphaFoldDB" id="A0A919KNE0"/>
<evidence type="ECO:0000313" key="3">
    <source>
        <dbReference type="EMBL" id="GHH65548.1"/>
    </source>
</evidence>
<comment type="caution">
    <text evidence="3">The sequence shown here is derived from an EMBL/GenBank/DDBJ whole genome shotgun (WGS) entry which is preliminary data.</text>
</comment>
<dbReference type="RefSeq" id="WP_190210282.1">
    <property type="nucleotide sequence ID" value="NZ_BNBO01000006.1"/>
</dbReference>
<name>A0A919KNE0_9ACTN</name>
<protein>
    <submittedName>
        <fullName evidence="3">Thioesterase</fullName>
    </submittedName>
</protein>
<dbReference type="GO" id="GO:0008610">
    <property type="term" value="P:lipid biosynthetic process"/>
    <property type="evidence" value="ECO:0007669"/>
    <property type="project" value="TreeGrafter"/>
</dbReference>
<dbReference type="Proteomes" id="UP000617734">
    <property type="component" value="Unassembled WGS sequence"/>
</dbReference>
<keyword evidence="4" id="KW-1185">Reference proteome</keyword>
<reference evidence="3" key="2">
    <citation type="submission" date="2020-09" db="EMBL/GenBank/DDBJ databases">
        <authorList>
            <person name="Sun Q."/>
            <person name="Ohkuma M."/>
        </authorList>
    </citation>
    <scope>NUCLEOTIDE SEQUENCE</scope>
    <source>
        <strain evidence="3">JCM 4646</strain>
    </source>
</reference>
<dbReference type="EMBL" id="BNBO01000006">
    <property type="protein sequence ID" value="GHH65548.1"/>
    <property type="molecule type" value="Genomic_DNA"/>
</dbReference>
<evidence type="ECO:0000259" key="2">
    <source>
        <dbReference type="Pfam" id="PF00975"/>
    </source>
</evidence>
<evidence type="ECO:0000256" key="1">
    <source>
        <dbReference type="ARBA" id="ARBA00007169"/>
    </source>
</evidence>
<dbReference type="InterPro" id="IPR012223">
    <property type="entry name" value="TEII"/>
</dbReference>
<dbReference type="Gene3D" id="3.40.50.1820">
    <property type="entry name" value="alpha/beta hydrolase"/>
    <property type="match status" value="1"/>
</dbReference>
<gene>
    <name evidence="3" type="ORF">GCM10018781_18230</name>
</gene>
<dbReference type="InterPro" id="IPR029058">
    <property type="entry name" value="AB_hydrolase_fold"/>
</dbReference>
<feature type="domain" description="Thioesterase" evidence="2">
    <location>
        <begin position="28"/>
        <end position="251"/>
    </location>
</feature>
<proteinExistence type="inferred from homology"/>
<accession>A0A919KNE0</accession>
<dbReference type="PANTHER" id="PTHR11487">
    <property type="entry name" value="THIOESTERASE"/>
    <property type="match status" value="1"/>
</dbReference>
<reference evidence="3" key="1">
    <citation type="journal article" date="2014" name="Int. J. Syst. Evol. Microbiol.">
        <title>Complete genome sequence of Corynebacterium casei LMG S-19264T (=DSM 44701T), isolated from a smear-ripened cheese.</title>
        <authorList>
            <consortium name="US DOE Joint Genome Institute (JGI-PGF)"/>
            <person name="Walter F."/>
            <person name="Albersmeier A."/>
            <person name="Kalinowski J."/>
            <person name="Ruckert C."/>
        </authorList>
    </citation>
    <scope>NUCLEOTIDE SEQUENCE</scope>
    <source>
        <strain evidence="3">JCM 4646</strain>
    </source>
</reference>
<sequence length="254" mass="27917">MSAVDARSNTTAPPRWTIRAPGAEGATRTLYCLPHGGGSAAEYVRWARDLRKVAVCAVQLPGRGSRFEEPPHTGMAELVGALAEELELTAPYVLFGHSFGALLAYELTQALHAAGRVLPERLILSSYPAPHLPRERSRLHRLPDDELLAEVARLHGGIPEEVLGNPELCRMTAVCVRSDYRVLETYSWLPRPPLPVPMTVLRGRQDVVSEEQSAAWAVHTTAGPIQQRTFAGGHFYFRERQRAAVLRTVEAAAC</sequence>
<dbReference type="Pfam" id="PF00975">
    <property type="entry name" value="Thioesterase"/>
    <property type="match status" value="1"/>
</dbReference>